<dbReference type="InterPro" id="IPR013932">
    <property type="entry name" value="TATA-bd_TIP120"/>
</dbReference>
<dbReference type="SUPFAM" id="SSF48371">
    <property type="entry name" value="ARM repeat"/>
    <property type="match status" value="1"/>
</dbReference>
<evidence type="ECO:0000313" key="7">
    <source>
        <dbReference type="Proteomes" id="UP001626550"/>
    </source>
</evidence>
<sequence>MDTLLGRLFRSTHGSAGLMAKAAPTQTLPVHRDALPNIAASVVEVLASLPDADVSAAVQHLVDAVKGGRLNCAQQYIDLLIIGGLASKRDLSARQDLFDLMANLCLASNVTQSAQGETSTESGGSTTGGAVSASSGASLALGKFVLGKPAVFMPLLLTRISQVAEESRVSGHSNQFYHLLQALRECILPSLLDTQAFEAFTPFVQQTWLLLTSNASRPEEGIRGLVSECIGRLILMNVLSLIQSLQQMYARATLIGAVKYLLISRENNLGLNSIDLSKQEWAAQKLLRQESHEGKTCETNPLASALREVEDLLRSGSLLAGTLSHLNDSSIVVRRSVLILFNTVAHQQPALLRPLLDQKVCKSDLSIGQLLNEETRVRPELIREVEMGPFKQKEDDGLECRKYAFECLATLLETCFNKLDPQQFLVTIASGLTDQSEIKILCLQILDRMASDHPMQIVASEFYSFHHPFPSRAERSSRPDQEHSLGPAERWTDPHRCHGTAQMRDIHPGQVLHDSRY</sequence>
<dbReference type="InterPro" id="IPR016024">
    <property type="entry name" value="ARM-type_fold"/>
</dbReference>
<evidence type="ECO:0000256" key="3">
    <source>
        <dbReference type="ARBA" id="ARBA00022786"/>
    </source>
</evidence>
<evidence type="ECO:0000256" key="4">
    <source>
        <dbReference type="SAM" id="MobiDB-lite"/>
    </source>
</evidence>
<dbReference type="Gene3D" id="1.25.10.10">
    <property type="entry name" value="Leucine-rich Repeat Variant"/>
    <property type="match status" value="1"/>
</dbReference>
<comment type="caution">
    <text evidence="6">The sequence shown here is derived from an EMBL/GenBank/DDBJ whole genome shotgun (WGS) entry which is preliminary data.</text>
</comment>
<dbReference type="Pfam" id="PF08623">
    <property type="entry name" value="TIP120"/>
    <property type="match status" value="1"/>
</dbReference>
<dbReference type="InterPro" id="IPR039852">
    <property type="entry name" value="CAND1/CAND2"/>
</dbReference>
<keyword evidence="7" id="KW-1185">Reference proteome</keyword>
<dbReference type="Proteomes" id="UP001626550">
    <property type="component" value="Unassembled WGS sequence"/>
</dbReference>
<feature type="domain" description="TATA-binding protein interacting (TIP20)" evidence="5">
    <location>
        <begin position="369"/>
        <end position="459"/>
    </location>
</feature>
<evidence type="ECO:0000256" key="1">
    <source>
        <dbReference type="ARBA" id="ARBA00007657"/>
    </source>
</evidence>
<name>A0ABD2Q298_9PLAT</name>
<feature type="compositionally biased region" description="Basic and acidic residues" evidence="4">
    <location>
        <begin position="472"/>
        <end position="483"/>
    </location>
</feature>
<comment type="similarity">
    <text evidence="1">Belongs to the CAND family.</text>
</comment>
<feature type="region of interest" description="Disordered" evidence="4">
    <location>
        <begin position="470"/>
        <end position="517"/>
    </location>
</feature>
<protein>
    <submittedName>
        <fullName evidence="6">Cullin-associated NEDD8-dissociated protein 1</fullName>
    </submittedName>
</protein>
<keyword evidence="2" id="KW-0677">Repeat</keyword>
<keyword evidence="3" id="KW-0833">Ubl conjugation pathway</keyword>
<evidence type="ECO:0000256" key="2">
    <source>
        <dbReference type="ARBA" id="ARBA00022737"/>
    </source>
</evidence>
<evidence type="ECO:0000313" key="6">
    <source>
        <dbReference type="EMBL" id="KAL3312246.1"/>
    </source>
</evidence>
<accession>A0ABD2Q298</accession>
<dbReference type="InterPro" id="IPR011989">
    <property type="entry name" value="ARM-like"/>
</dbReference>
<gene>
    <name evidence="6" type="primary">CAND1_1</name>
    <name evidence="6" type="ORF">Ciccas_009159</name>
</gene>
<proteinExistence type="inferred from homology"/>
<dbReference type="PANTHER" id="PTHR12696">
    <property type="entry name" value="TIP120"/>
    <property type="match status" value="1"/>
</dbReference>
<organism evidence="6 7">
    <name type="scientific">Cichlidogyrus casuarinus</name>
    <dbReference type="NCBI Taxonomy" id="1844966"/>
    <lineage>
        <taxon>Eukaryota</taxon>
        <taxon>Metazoa</taxon>
        <taxon>Spiralia</taxon>
        <taxon>Lophotrochozoa</taxon>
        <taxon>Platyhelminthes</taxon>
        <taxon>Monogenea</taxon>
        <taxon>Monopisthocotylea</taxon>
        <taxon>Dactylogyridea</taxon>
        <taxon>Ancyrocephalidae</taxon>
        <taxon>Cichlidogyrus</taxon>
    </lineage>
</organism>
<dbReference type="AlphaFoldDB" id="A0ABD2Q298"/>
<dbReference type="EMBL" id="JBJKFK010001783">
    <property type="protein sequence ID" value="KAL3312246.1"/>
    <property type="molecule type" value="Genomic_DNA"/>
</dbReference>
<reference evidence="6 7" key="1">
    <citation type="submission" date="2024-11" db="EMBL/GenBank/DDBJ databases">
        <title>Adaptive evolution of stress response genes in parasites aligns with host niche diversity.</title>
        <authorList>
            <person name="Hahn C."/>
            <person name="Resl P."/>
        </authorList>
    </citation>
    <scope>NUCLEOTIDE SEQUENCE [LARGE SCALE GENOMIC DNA]</scope>
    <source>
        <strain evidence="6">EGGRZ-B1_66</strain>
        <tissue evidence="6">Body</tissue>
    </source>
</reference>
<evidence type="ECO:0000259" key="5">
    <source>
        <dbReference type="Pfam" id="PF08623"/>
    </source>
</evidence>